<dbReference type="AlphaFoldDB" id="A0A2J8ACX1"/>
<dbReference type="Gene3D" id="3.50.50.60">
    <property type="entry name" value="FAD/NAD(P)-binding domain"/>
    <property type="match status" value="1"/>
</dbReference>
<feature type="transmembrane region" description="Helical" evidence="1">
    <location>
        <begin position="84"/>
        <end position="105"/>
    </location>
</feature>
<comment type="caution">
    <text evidence="2">The sequence shown here is derived from an EMBL/GenBank/DDBJ whole genome shotgun (WGS) entry which is preliminary data.</text>
</comment>
<feature type="transmembrane region" description="Helical" evidence="1">
    <location>
        <begin position="131"/>
        <end position="150"/>
    </location>
</feature>
<name>A0A2J8ACX1_9CHLO</name>
<dbReference type="EMBL" id="PGGS01000058">
    <property type="protein sequence ID" value="PNH10362.1"/>
    <property type="molecule type" value="Genomic_DNA"/>
</dbReference>
<proteinExistence type="predicted"/>
<keyword evidence="1" id="KW-1133">Transmembrane helix</keyword>
<accession>A0A2J8ACX1</accession>
<dbReference type="Proteomes" id="UP000236333">
    <property type="component" value="Unassembled WGS sequence"/>
</dbReference>
<organism evidence="2 3">
    <name type="scientific">Tetrabaena socialis</name>
    <dbReference type="NCBI Taxonomy" id="47790"/>
    <lineage>
        <taxon>Eukaryota</taxon>
        <taxon>Viridiplantae</taxon>
        <taxon>Chlorophyta</taxon>
        <taxon>core chlorophytes</taxon>
        <taxon>Chlorophyceae</taxon>
        <taxon>CS clade</taxon>
        <taxon>Chlamydomonadales</taxon>
        <taxon>Tetrabaenaceae</taxon>
        <taxon>Tetrabaena</taxon>
    </lineage>
</organism>
<evidence type="ECO:0000313" key="3">
    <source>
        <dbReference type="Proteomes" id="UP000236333"/>
    </source>
</evidence>
<keyword evidence="1" id="KW-0812">Transmembrane</keyword>
<evidence type="ECO:0000256" key="1">
    <source>
        <dbReference type="SAM" id="Phobius"/>
    </source>
</evidence>
<dbReference type="GO" id="GO:0070189">
    <property type="term" value="P:kynurenine metabolic process"/>
    <property type="evidence" value="ECO:0007669"/>
    <property type="project" value="TreeGrafter"/>
</dbReference>
<dbReference type="PANTHER" id="PTHR46028:SF7">
    <property type="entry name" value="KYNURENINE 3-MONOOXYGENASE-RELATED"/>
    <property type="match status" value="1"/>
</dbReference>
<sequence>MYAPSCVILGDAAHAVTPVFGQGANSALESCLVLDKALTAANGDLDALPKKFSDSRLADAHALYELDRKAYSFFRRKGPFDPDFVQLLAHVILGTVLSKIVPFLYGPKPALLQLGSGIPYSQITAAVARDAKLAVVLGVALVLLLIAKLLRLF</sequence>
<dbReference type="GO" id="GO:0004502">
    <property type="term" value="F:kynurenine 3-monooxygenase activity"/>
    <property type="evidence" value="ECO:0007669"/>
    <property type="project" value="TreeGrafter"/>
</dbReference>
<reference evidence="2 3" key="1">
    <citation type="journal article" date="2017" name="Mol. Biol. Evol.">
        <title>The 4-celled Tetrabaena socialis nuclear genome reveals the essential components for genetic control of cell number at the origin of multicellularity in the volvocine lineage.</title>
        <authorList>
            <person name="Featherston J."/>
            <person name="Arakaki Y."/>
            <person name="Hanschen E.R."/>
            <person name="Ferris P.J."/>
            <person name="Michod R.E."/>
            <person name="Olson B.J.S.C."/>
            <person name="Nozaki H."/>
            <person name="Durand P.M."/>
        </authorList>
    </citation>
    <scope>NUCLEOTIDE SEQUENCE [LARGE SCALE GENOMIC DNA]</scope>
    <source>
        <strain evidence="2 3">NIES-571</strain>
    </source>
</reference>
<gene>
    <name evidence="2" type="ORF">TSOC_002908</name>
</gene>
<evidence type="ECO:0000313" key="2">
    <source>
        <dbReference type="EMBL" id="PNH10362.1"/>
    </source>
</evidence>
<dbReference type="PANTHER" id="PTHR46028">
    <property type="entry name" value="KYNURENINE 3-MONOOXYGENASE"/>
    <property type="match status" value="1"/>
</dbReference>
<dbReference type="OrthoDB" id="10053569at2759"/>
<dbReference type="SUPFAM" id="SSF51905">
    <property type="entry name" value="FAD/NAD(P)-binding domain"/>
    <property type="match status" value="1"/>
</dbReference>
<keyword evidence="3" id="KW-1185">Reference proteome</keyword>
<keyword evidence="2" id="KW-0503">Monooxygenase</keyword>
<dbReference type="InterPro" id="IPR036188">
    <property type="entry name" value="FAD/NAD-bd_sf"/>
</dbReference>
<protein>
    <submittedName>
        <fullName evidence="2">Kynurenine 3-monooxygenase</fullName>
    </submittedName>
</protein>
<keyword evidence="2" id="KW-0560">Oxidoreductase</keyword>
<keyword evidence="1" id="KW-0472">Membrane</keyword>